<organism evidence="10 11">
    <name type="scientific">Bacteroides faecium</name>
    <dbReference type="NCBI Taxonomy" id="2715212"/>
    <lineage>
        <taxon>Bacteria</taxon>
        <taxon>Pseudomonadati</taxon>
        <taxon>Bacteroidota</taxon>
        <taxon>Bacteroidia</taxon>
        <taxon>Bacteroidales</taxon>
        <taxon>Bacteroidaceae</taxon>
        <taxon>Bacteroides</taxon>
    </lineage>
</organism>
<dbReference type="InterPro" id="IPR023996">
    <property type="entry name" value="TonB-dep_OMP_SusC/RagA"/>
</dbReference>
<sequence>MRKIKRILANIFFLLLIAHPLGAQTNVQKIDLSLKQQSLKAFFEAVESKTDYTFMYNNLDLEQKVSIEVKQAAIKDVLNKVLTPLQINYEIVNKRIVLTKNDSRKFTIKGTVINESKESLIGVNIAIVPTGKGTITDIDGNFSLDVPQDAVLNVSYIGFVSQQIKVGNKRDFTIVLKEDSKELNEVVVTALGIKRAEKALSYNVQKITSEDLTRVKNANFMNALIGKVAGVTINTSSAGVGGAARVVMRGTKSINYDNNALYVIDGIPVINSGGEINSIFASSTTTDDISSLNPEDIESMSVLTGAAAASLYGSLGQNGVVLITTKSGAVGKPRLSYSNSTSFLTPFVLPEFQNRYGQTEMGSLTSWGEKLDTPGSYKPKDFFQTGRSVSHSVTFSTGSETNQTFISASVLTGKGIVPSNNLDRYNFTFKNTAKLLDDKMTVSFNLMYSNQKTQNMFAQGLYHNPLVPVYLFPAGGNWSAIQAYERYDESRNFPTQYWPFADDQFRMQNPYWITNREKFINKKHRFYAGLNLEYKLFDWLKLMGRAKMEYTNGLSETNLYASTNKLFAGASGRYSRGISLTEQYYVDVMANIDKTFNETFGVTGNIGYSFMENKNQGQSVDCYIPYGAIPNLFHTGNAAGEASSLLPTSKNYQALYANAEVSYKQMLYLNASVRSDWWSQLYGTGQLYIVYPSVGMSAILTEAFSGMKSDVLSFLKVRANYTTVGNPPPAFVTGKQTYPVTAGSPDFGNGIKPSLTLQPEKTKGVEAGFNLKMFKNKLSLDFTWYHTRTSNQIFNVPISASSFYSSFYINAGQVTNKGIEATLGYKDKWGDFSWDSYLTFTMNKNRVDKLIDNYYDEESQTYITRDVIEKGGAGSYSMKVAVGGTLGDVYVSTLKMDDQGRYVVVQNGKVMPDDKNVIFAGKAAPDCTLGFNNTFRYKNIDLSFSIYGRFGGIGVSATQAILDAYGVSEQSAKARDLGYVMVNGRKLSSVADYYKTMGNGLNGILSEYVYSATNVRLKNLAIGYTIPGKWLYNKIGSIHLALTGENLFMFYNKAPFDPESTASTGTYYQGIDYFMQPSLKSLGFSVKVNF</sequence>
<evidence type="ECO:0000256" key="7">
    <source>
        <dbReference type="PROSITE-ProRule" id="PRU01360"/>
    </source>
</evidence>
<evidence type="ECO:0000256" key="4">
    <source>
        <dbReference type="ARBA" id="ARBA00022692"/>
    </source>
</evidence>
<dbReference type="Gene3D" id="2.40.170.20">
    <property type="entry name" value="TonB-dependent receptor, beta-barrel domain"/>
    <property type="match status" value="1"/>
</dbReference>
<keyword evidence="5 7" id="KW-0472">Membrane</keyword>
<dbReference type="Pfam" id="PF13715">
    <property type="entry name" value="CarbopepD_reg_2"/>
    <property type="match status" value="1"/>
</dbReference>
<protein>
    <submittedName>
        <fullName evidence="10">SusC/RagA family TonB-linked outer membrane protein</fullName>
    </submittedName>
</protein>
<dbReference type="InterPro" id="IPR036942">
    <property type="entry name" value="Beta-barrel_TonB_sf"/>
</dbReference>
<dbReference type="SUPFAM" id="SSF56935">
    <property type="entry name" value="Porins"/>
    <property type="match status" value="1"/>
</dbReference>
<evidence type="ECO:0000313" key="11">
    <source>
        <dbReference type="Proteomes" id="UP000501780"/>
    </source>
</evidence>
<keyword evidence="8" id="KW-0732">Signal</keyword>
<evidence type="ECO:0000256" key="2">
    <source>
        <dbReference type="ARBA" id="ARBA00022448"/>
    </source>
</evidence>
<dbReference type="InterPro" id="IPR039426">
    <property type="entry name" value="TonB-dep_rcpt-like"/>
</dbReference>
<name>A0A6H0KXK5_9BACE</name>
<keyword evidence="4 7" id="KW-0812">Transmembrane</keyword>
<reference evidence="10 11" key="1">
    <citation type="submission" date="2020-03" db="EMBL/GenBank/DDBJ databases">
        <title>Genomic analysis of Bacteroides faecium CBA7301.</title>
        <authorList>
            <person name="Kim J."/>
            <person name="Roh S.W."/>
        </authorList>
    </citation>
    <scope>NUCLEOTIDE SEQUENCE [LARGE SCALE GENOMIC DNA]</scope>
    <source>
        <strain evidence="10 11">CBA7301</strain>
    </source>
</reference>
<keyword evidence="11" id="KW-1185">Reference proteome</keyword>
<evidence type="ECO:0000256" key="1">
    <source>
        <dbReference type="ARBA" id="ARBA00004571"/>
    </source>
</evidence>
<dbReference type="InterPro" id="IPR008969">
    <property type="entry name" value="CarboxyPept-like_regulatory"/>
</dbReference>
<dbReference type="Proteomes" id="UP000501780">
    <property type="component" value="Chromosome"/>
</dbReference>
<evidence type="ECO:0000313" key="10">
    <source>
        <dbReference type="EMBL" id="QIU97177.1"/>
    </source>
</evidence>
<evidence type="ECO:0000256" key="6">
    <source>
        <dbReference type="ARBA" id="ARBA00023237"/>
    </source>
</evidence>
<feature type="chain" id="PRO_5026053274" evidence="8">
    <location>
        <begin position="24"/>
        <end position="1090"/>
    </location>
</feature>
<evidence type="ECO:0000259" key="9">
    <source>
        <dbReference type="Pfam" id="PF07715"/>
    </source>
</evidence>
<dbReference type="Pfam" id="PF07715">
    <property type="entry name" value="Plug"/>
    <property type="match status" value="1"/>
</dbReference>
<keyword evidence="6 7" id="KW-0998">Cell outer membrane</keyword>
<gene>
    <name evidence="10" type="ORF">BacF7301_24820</name>
</gene>
<feature type="domain" description="TonB-dependent receptor plug" evidence="9">
    <location>
        <begin position="200"/>
        <end position="320"/>
    </location>
</feature>
<dbReference type="PROSITE" id="PS52016">
    <property type="entry name" value="TONB_DEPENDENT_REC_3"/>
    <property type="match status" value="1"/>
</dbReference>
<evidence type="ECO:0000256" key="8">
    <source>
        <dbReference type="SAM" id="SignalP"/>
    </source>
</evidence>
<comment type="similarity">
    <text evidence="7">Belongs to the TonB-dependent receptor family.</text>
</comment>
<dbReference type="KEGG" id="bfc:BacF7301_24820"/>
<evidence type="ECO:0000256" key="5">
    <source>
        <dbReference type="ARBA" id="ARBA00023136"/>
    </source>
</evidence>
<keyword evidence="3 7" id="KW-1134">Transmembrane beta strand</keyword>
<dbReference type="NCBIfam" id="TIGR04056">
    <property type="entry name" value="OMP_RagA_SusC"/>
    <property type="match status" value="1"/>
</dbReference>
<proteinExistence type="inferred from homology"/>
<dbReference type="InterPro" id="IPR012910">
    <property type="entry name" value="Plug_dom"/>
</dbReference>
<dbReference type="RefSeq" id="WP_167966874.1">
    <property type="nucleotide sequence ID" value="NZ_CP050831.1"/>
</dbReference>
<dbReference type="EMBL" id="CP050831">
    <property type="protein sequence ID" value="QIU97177.1"/>
    <property type="molecule type" value="Genomic_DNA"/>
</dbReference>
<comment type="subcellular location">
    <subcellularLocation>
        <location evidence="1 7">Cell outer membrane</location>
        <topology evidence="1 7">Multi-pass membrane protein</topology>
    </subcellularLocation>
</comment>
<evidence type="ECO:0000256" key="3">
    <source>
        <dbReference type="ARBA" id="ARBA00022452"/>
    </source>
</evidence>
<dbReference type="InterPro" id="IPR037066">
    <property type="entry name" value="Plug_dom_sf"/>
</dbReference>
<dbReference type="SUPFAM" id="SSF49464">
    <property type="entry name" value="Carboxypeptidase regulatory domain-like"/>
    <property type="match status" value="1"/>
</dbReference>
<dbReference type="Gene3D" id="2.170.130.10">
    <property type="entry name" value="TonB-dependent receptor, plug domain"/>
    <property type="match status" value="1"/>
</dbReference>
<keyword evidence="2 7" id="KW-0813">Transport</keyword>
<accession>A0A6H0KXK5</accession>
<dbReference type="FunFam" id="2.60.40.1120:FF:000003">
    <property type="entry name" value="Outer membrane protein Omp121"/>
    <property type="match status" value="1"/>
</dbReference>
<dbReference type="NCBIfam" id="TIGR04057">
    <property type="entry name" value="SusC_RagA_signa"/>
    <property type="match status" value="1"/>
</dbReference>
<dbReference type="Gene3D" id="2.60.40.1120">
    <property type="entry name" value="Carboxypeptidase-like, regulatory domain"/>
    <property type="match status" value="1"/>
</dbReference>
<dbReference type="InterPro" id="IPR023997">
    <property type="entry name" value="TonB-dep_OMP_SusC/RagA_CS"/>
</dbReference>
<feature type="signal peptide" evidence="8">
    <location>
        <begin position="1"/>
        <end position="23"/>
    </location>
</feature>
<dbReference type="AlphaFoldDB" id="A0A6H0KXK5"/>
<dbReference type="GO" id="GO:0009279">
    <property type="term" value="C:cell outer membrane"/>
    <property type="evidence" value="ECO:0007669"/>
    <property type="project" value="UniProtKB-SubCell"/>
</dbReference>